<organism evidence="1 2">
    <name type="scientific">Tanacetum coccineum</name>
    <dbReference type="NCBI Taxonomy" id="301880"/>
    <lineage>
        <taxon>Eukaryota</taxon>
        <taxon>Viridiplantae</taxon>
        <taxon>Streptophyta</taxon>
        <taxon>Embryophyta</taxon>
        <taxon>Tracheophyta</taxon>
        <taxon>Spermatophyta</taxon>
        <taxon>Magnoliopsida</taxon>
        <taxon>eudicotyledons</taxon>
        <taxon>Gunneridae</taxon>
        <taxon>Pentapetalae</taxon>
        <taxon>asterids</taxon>
        <taxon>campanulids</taxon>
        <taxon>Asterales</taxon>
        <taxon>Asteraceae</taxon>
        <taxon>Asteroideae</taxon>
        <taxon>Anthemideae</taxon>
        <taxon>Anthemidinae</taxon>
        <taxon>Tanacetum</taxon>
    </lineage>
</organism>
<dbReference type="Proteomes" id="UP001151760">
    <property type="component" value="Unassembled WGS sequence"/>
</dbReference>
<dbReference type="EMBL" id="BQNB010017035">
    <property type="protein sequence ID" value="GJT58625.1"/>
    <property type="molecule type" value="Genomic_DNA"/>
</dbReference>
<comment type="caution">
    <text evidence="1">The sequence shown here is derived from an EMBL/GenBank/DDBJ whole genome shotgun (WGS) entry which is preliminary data.</text>
</comment>
<accession>A0ABQ5F5V2</accession>
<protein>
    <submittedName>
        <fullName evidence="1">Uncharacterized protein</fullName>
    </submittedName>
</protein>
<gene>
    <name evidence="1" type="ORF">Tco_1002158</name>
</gene>
<reference evidence="1" key="1">
    <citation type="journal article" date="2022" name="Int. J. Mol. Sci.">
        <title>Draft Genome of Tanacetum Coccineum: Genomic Comparison of Closely Related Tanacetum-Family Plants.</title>
        <authorList>
            <person name="Yamashiro T."/>
            <person name="Shiraishi A."/>
            <person name="Nakayama K."/>
            <person name="Satake H."/>
        </authorList>
    </citation>
    <scope>NUCLEOTIDE SEQUENCE</scope>
</reference>
<evidence type="ECO:0000313" key="2">
    <source>
        <dbReference type="Proteomes" id="UP001151760"/>
    </source>
</evidence>
<keyword evidence="2" id="KW-1185">Reference proteome</keyword>
<sequence length="73" mass="7942">MTGSSGRSASGSISDSLSDDLRRKLQATSYDIWSGTTITSALVSDRITSKCDDLKLSPVESEEIEIVEWDIVM</sequence>
<proteinExistence type="predicted"/>
<reference evidence="1" key="2">
    <citation type="submission" date="2022-01" db="EMBL/GenBank/DDBJ databases">
        <authorList>
            <person name="Yamashiro T."/>
            <person name="Shiraishi A."/>
            <person name="Satake H."/>
            <person name="Nakayama K."/>
        </authorList>
    </citation>
    <scope>NUCLEOTIDE SEQUENCE</scope>
</reference>
<evidence type="ECO:0000313" key="1">
    <source>
        <dbReference type="EMBL" id="GJT58625.1"/>
    </source>
</evidence>
<name>A0ABQ5F5V2_9ASTR</name>